<evidence type="ECO:0000256" key="5">
    <source>
        <dbReference type="ARBA" id="ARBA00023136"/>
    </source>
</evidence>
<dbReference type="InterPro" id="IPR020846">
    <property type="entry name" value="MFS_dom"/>
</dbReference>
<evidence type="ECO:0000256" key="3">
    <source>
        <dbReference type="ARBA" id="ARBA00022692"/>
    </source>
</evidence>
<accession>A0ABY4CFI0</accession>
<keyword evidence="5 6" id="KW-0472">Membrane</keyword>
<dbReference type="Proteomes" id="UP000830167">
    <property type="component" value="Chromosome"/>
</dbReference>
<dbReference type="InterPro" id="IPR011701">
    <property type="entry name" value="MFS"/>
</dbReference>
<feature type="transmembrane region" description="Helical" evidence="6">
    <location>
        <begin position="78"/>
        <end position="97"/>
    </location>
</feature>
<feature type="transmembrane region" description="Helical" evidence="6">
    <location>
        <begin position="12"/>
        <end position="41"/>
    </location>
</feature>
<evidence type="ECO:0000256" key="6">
    <source>
        <dbReference type="SAM" id="Phobius"/>
    </source>
</evidence>
<sequence length="411" mass="45192">MEMSKKYDIKLVWFIFFILGFVMLDRLAITFLFPIIAPILHLNNTEIGQIMMWMTLAFDVSAVLISSLSDKSGYRKRWLIPFVFATAIFSGMSAFAVSFGSMLVLRVLNGFGEGPTYPLSASMIMAESSPERVGRNIGFAQSGVGLIGLALAPLVVTQLAVHTNWRVAFLLTCVPTLIMGLILIKYTREIHFQKSDSNGTNFSTFIEALKYRNVLVSVFVSVCLMIALWVMNIFAPLFLTKVDHLTEAQMGYVMGIMGLGAFAWGFLVPLISDYWGRKPTLVLFSFLSVFPPIIMYFYHGGWVNLAIIAFFLNVVQGVFPLFMNIIPMETVPERLAATASALSMGVGEVIGAAVTPAVAGVLADHFGLPIVMFVAAAGPLLATIVGFALIETRQRTSKENLLSNQNSDIVF</sequence>
<name>A0ABY4CFI0_9BACL</name>
<keyword evidence="9" id="KW-1185">Reference proteome</keyword>
<feature type="transmembrane region" description="Helical" evidence="6">
    <location>
        <begin position="47"/>
        <end position="66"/>
    </location>
</feature>
<evidence type="ECO:0000259" key="7">
    <source>
        <dbReference type="PROSITE" id="PS50850"/>
    </source>
</evidence>
<evidence type="ECO:0000256" key="2">
    <source>
        <dbReference type="ARBA" id="ARBA00022448"/>
    </source>
</evidence>
<feature type="transmembrane region" description="Helical" evidence="6">
    <location>
        <begin position="250"/>
        <end position="268"/>
    </location>
</feature>
<proteinExistence type="predicted"/>
<reference evidence="8" key="1">
    <citation type="submission" date="2021-12" db="EMBL/GenBank/DDBJ databases">
        <title>Alicyclobacillaceae gen. nov., sp. nov., isolated from chalcocite enrichment system.</title>
        <authorList>
            <person name="Jiang Z."/>
        </authorList>
    </citation>
    <scope>NUCLEOTIDE SEQUENCE</scope>
    <source>
        <strain evidence="8">MYW30-H2</strain>
    </source>
</reference>
<gene>
    <name evidence="8" type="ORF">LSG31_15385</name>
</gene>
<protein>
    <submittedName>
        <fullName evidence="8">MFS transporter</fullName>
    </submittedName>
</protein>
<feature type="domain" description="Major facilitator superfamily (MFS) profile" evidence="7">
    <location>
        <begin position="11"/>
        <end position="394"/>
    </location>
</feature>
<keyword evidence="3 6" id="KW-0812">Transmembrane</keyword>
<keyword evidence="2" id="KW-0813">Transport</keyword>
<feature type="transmembrane region" description="Helical" evidence="6">
    <location>
        <begin position="366"/>
        <end position="390"/>
    </location>
</feature>
<dbReference type="Gene3D" id="1.20.1250.20">
    <property type="entry name" value="MFS general substrate transporter like domains"/>
    <property type="match status" value="2"/>
</dbReference>
<keyword evidence="4 6" id="KW-1133">Transmembrane helix</keyword>
<feature type="transmembrane region" description="Helical" evidence="6">
    <location>
        <begin position="167"/>
        <end position="184"/>
    </location>
</feature>
<dbReference type="PANTHER" id="PTHR23508:SF10">
    <property type="entry name" value="CARBOXYLIC ACID TRANSPORTER PROTEIN HOMOLOG"/>
    <property type="match status" value="1"/>
</dbReference>
<evidence type="ECO:0000313" key="9">
    <source>
        <dbReference type="Proteomes" id="UP000830167"/>
    </source>
</evidence>
<feature type="transmembrane region" description="Helical" evidence="6">
    <location>
        <begin position="305"/>
        <end position="323"/>
    </location>
</feature>
<dbReference type="Pfam" id="PF07690">
    <property type="entry name" value="MFS_1"/>
    <property type="match status" value="1"/>
</dbReference>
<organism evidence="8 9">
    <name type="scientific">Fodinisporobacter ferrooxydans</name>
    <dbReference type="NCBI Taxonomy" id="2901836"/>
    <lineage>
        <taxon>Bacteria</taxon>
        <taxon>Bacillati</taxon>
        <taxon>Bacillota</taxon>
        <taxon>Bacilli</taxon>
        <taxon>Bacillales</taxon>
        <taxon>Alicyclobacillaceae</taxon>
        <taxon>Fodinisporobacter</taxon>
    </lineage>
</organism>
<feature type="transmembrane region" description="Helical" evidence="6">
    <location>
        <begin position="280"/>
        <end position="299"/>
    </location>
</feature>
<feature type="transmembrane region" description="Helical" evidence="6">
    <location>
        <begin position="214"/>
        <end position="238"/>
    </location>
</feature>
<dbReference type="PANTHER" id="PTHR23508">
    <property type="entry name" value="CARBOXYLIC ACID TRANSPORTER PROTEIN HOMOLOG"/>
    <property type="match status" value="1"/>
</dbReference>
<dbReference type="PROSITE" id="PS50850">
    <property type="entry name" value="MFS"/>
    <property type="match status" value="1"/>
</dbReference>
<dbReference type="EMBL" id="CP089291">
    <property type="protein sequence ID" value="UOF89277.1"/>
    <property type="molecule type" value="Genomic_DNA"/>
</dbReference>
<feature type="transmembrane region" description="Helical" evidence="6">
    <location>
        <begin position="335"/>
        <end position="354"/>
    </location>
</feature>
<evidence type="ECO:0000256" key="4">
    <source>
        <dbReference type="ARBA" id="ARBA00022989"/>
    </source>
</evidence>
<dbReference type="RefSeq" id="WP_347435965.1">
    <property type="nucleotide sequence ID" value="NZ_CP089291.1"/>
</dbReference>
<dbReference type="InterPro" id="IPR036259">
    <property type="entry name" value="MFS_trans_sf"/>
</dbReference>
<dbReference type="SUPFAM" id="SSF103473">
    <property type="entry name" value="MFS general substrate transporter"/>
    <property type="match status" value="1"/>
</dbReference>
<evidence type="ECO:0000256" key="1">
    <source>
        <dbReference type="ARBA" id="ARBA00004651"/>
    </source>
</evidence>
<evidence type="ECO:0000313" key="8">
    <source>
        <dbReference type="EMBL" id="UOF89277.1"/>
    </source>
</evidence>
<comment type="subcellular location">
    <subcellularLocation>
        <location evidence="1">Cell membrane</location>
        <topology evidence="1">Multi-pass membrane protein</topology>
    </subcellularLocation>
</comment>